<name>A0ABU5Q523_9BACT</name>
<sequence>MSKTIFQTEKREDFQSKIKKIRFNLFPAYRRSGGRVCFLSSDWKEIHIKIGLDWTTRNYVGSVFGGSIYAALDPIYMVQLINILGENYVVWDKSAQISFIKPVKKTVYARFLLSDDLLEEIKDKIEKEQKYIFDLKVCFEDENQTIYAEAIKTIYVADRKYYQQRKK</sequence>
<comment type="caution">
    <text evidence="1">The sequence shown here is derived from an EMBL/GenBank/DDBJ whole genome shotgun (WGS) entry which is preliminary data.</text>
</comment>
<evidence type="ECO:0000313" key="2">
    <source>
        <dbReference type="Proteomes" id="UP001302949"/>
    </source>
</evidence>
<dbReference type="RefSeq" id="WP_323295022.1">
    <property type="nucleotide sequence ID" value="NZ_JAYFUM010000001.1"/>
</dbReference>
<keyword evidence="2" id="KW-1185">Reference proteome</keyword>
<dbReference type="EMBL" id="JAYFUM010000001">
    <property type="protein sequence ID" value="MEA5137858.1"/>
    <property type="molecule type" value="Genomic_DNA"/>
</dbReference>
<gene>
    <name evidence="1" type="ORF">VB248_01860</name>
</gene>
<dbReference type="Gene3D" id="3.10.129.10">
    <property type="entry name" value="Hotdog Thioesterase"/>
    <property type="match status" value="1"/>
</dbReference>
<organism evidence="1 2">
    <name type="scientific">Arcicella rigui</name>
    <dbReference type="NCBI Taxonomy" id="797020"/>
    <lineage>
        <taxon>Bacteria</taxon>
        <taxon>Pseudomonadati</taxon>
        <taxon>Bacteroidota</taxon>
        <taxon>Cytophagia</taxon>
        <taxon>Cytophagales</taxon>
        <taxon>Flectobacillaceae</taxon>
        <taxon>Arcicella</taxon>
    </lineage>
</organism>
<dbReference type="Proteomes" id="UP001302949">
    <property type="component" value="Unassembled WGS sequence"/>
</dbReference>
<reference evidence="1 2" key="1">
    <citation type="submission" date="2023-12" db="EMBL/GenBank/DDBJ databases">
        <title>Novel species of the genus Arcicella isolated from rivers.</title>
        <authorList>
            <person name="Lu H."/>
        </authorList>
    </citation>
    <scope>NUCLEOTIDE SEQUENCE [LARGE SCALE GENOMIC DNA]</scope>
    <source>
        <strain evidence="1 2">KCTC 23307</strain>
    </source>
</reference>
<dbReference type="Pfam" id="PF14539">
    <property type="entry name" value="DUF4442"/>
    <property type="match status" value="1"/>
</dbReference>
<dbReference type="SUPFAM" id="SSF54637">
    <property type="entry name" value="Thioesterase/thiol ester dehydrase-isomerase"/>
    <property type="match status" value="1"/>
</dbReference>
<proteinExistence type="predicted"/>
<dbReference type="InterPro" id="IPR029069">
    <property type="entry name" value="HotDog_dom_sf"/>
</dbReference>
<evidence type="ECO:0000313" key="1">
    <source>
        <dbReference type="EMBL" id="MEA5137858.1"/>
    </source>
</evidence>
<protein>
    <submittedName>
        <fullName evidence="1">DUF4442 domain-containing protein</fullName>
    </submittedName>
</protein>
<dbReference type="InterPro" id="IPR027961">
    <property type="entry name" value="DUF4442"/>
</dbReference>
<accession>A0ABU5Q523</accession>